<dbReference type="EMBL" id="BJNV01000065">
    <property type="protein sequence ID" value="GEC97106.1"/>
    <property type="molecule type" value="Genomic_DNA"/>
</dbReference>
<organism evidence="2 3">
    <name type="scientific">Zoogloea ramigera</name>
    <dbReference type="NCBI Taxonomy" id="350"/>
    <lineage>
        <taxon>Bacteria</taxon>
        <taxon>Pseudomonadati</taxon>
        <taxon>Pseudomonadota</taxon>
        <taxon>Betaproteobacteria</taxon>
        <taxon>Rhodocyclales</taxon>
        <taxon>Zoogloeaceae</taxon>
        <taxon>Zoogloea</taxon>
    </lineage>
</organism>
<keyword evidence="1" id="KW-0472">Membrane</keyword>
<reference evidence="2 3" key="1">
    <citation type="submission" date="2019-06" db="EMBL/GenBank/DDBJ databases">
        <title>Whole genome shotgun sequence of Zoogloea ramigera NBRC 15342.</title>
        <authorList>
            <person name="Hosoyama A."/>
            <person name="Uohara A."/>
            <person name="Ohji S."/>
            <person name="Ichikawa N."/>
        </authorList>
    </citation>
    <scope>NUCLEOTIDE SEQUENCE [LARGE SCALE GENOMIC DNA]</scope>
    <source>
        <strain evidence="2 3">NBRC 15342</strain>
    </source>
</reference>
<name>A0A4Y4CXU1_ZOORA</name>
<keyword evidence="3" id="KW-1185">Reference proteome</keyword>
<dbReference type="AlphaFoldDB" id="A0A4Y4CXU1"/>
<dbReference type="Proteomes" id="UP000318422">
    <property type="component" value="Unassembled WGS sequence"/>
</dbReference>
<sequence>MDPRIPRTSRSLALHKALLTLAGSVALGLGLLGVILPGLPTTPFVLLAAACFAKASPRLHQRIVANPLLGPMVRDWEANRSLPLKVKQIAIGSMAIMVGLSAWHFAGRPWLQGALIALGVIGAVVVGRIPTRPK</sequence>
<dbReference type="PANTHER" id="PTHR35813:SF1">
    <property type="entry name" value="INNER MEMBRANE PROTEIN YBAN"/>
    <property type="match status" value="1"/>
</dbReference>
<dbReference type="RefSeq" id="WP_141354098.1">
    <property type="nucleotide sequence ID" value="NZ_BJNV01000065.1"/>
</dbReference>
<dbReference type="Pfam" id="PF04304">
    <property type="entry name" value="DUF454"/>
    <property type="match status" value="1"/>
</dbReference>
<feature type="transmembrane region" description="Helical" evidence="1">
    <location>
        <begin position="112"/>
        <end position="129"/>
    </location>
</feature>
<dbReference type="PIRSF" id="PIRSF016789">
    <property type="entry name" value="DUF454"/>
    <property type="match status" value="1"/>
</dbReference>
<dbReference type="GO" id="GO:0005886">
    <property type="term" value="C:plasma membrane"/>
    <property type="evidence" value="ECO:0007669"/>
    <property type="project" value="TreeGrafter"/>
</dbReference>
<comment type="caution">
    <text evidence="2">The sequence shown here is derived from an EMBL/GenBank/DDBJ whole genome shotgun (WGS) entry which is preliminary data.</text>
</comment>
<evidence type="ECO:0008006" key="4">
    <source>
        <dbReference type="Google" id="ProtNLM"/>
    </source>
</evidence>
<evidence type="ECO:0000313" key="3">
    <source>
        <dbReference type="Proteomes" id="UP000318422"/>
    </source>
</evidence>
<protein>
    <recommendedName>
        <fullName evidence="4">DUF454 domain-containing protein</fullName>
    </recommendedName>
</protein>
<feature type="transmembrane region" description="Helical" evidence="1">
    <location>
        <begin position="12"/>
        <end position="29"/>
    </location>
</feature>
<dbReference type="OrthoDB" id="9816293at2"/>
<dbReference type="InterPro" id="IPR007401">
    <property type="entry name" value="DUF454"/>
</dbReference>
<accession>A0A4Y4CXU1</accession>
<dbReference type="PANTHER" id="PTHR35813">
    <property type="entry name" value="INNER MEMBRANE PROTEIN YBAN"/>
    <property type="match status" value="1"/>
</dbReference>
<evidence type="ECO:0000313" key="2">
    <source>
        <dbReference type="EMBL" id="GEC97106.1"/>
    </source>
</evidence>
<keyword evidence="1" id="KW-0812">Transmembrane</keyword>
<evidence type="ECO:0000256" key="1">
    <source>
        <dbReference type="SAM" id="Phobius"/>
    </source>
</evidence>
<gene>
    <name evidence="2" type="ORF">ZRA01_31790</name>
</gene>
<proteinExistence type="predicted"/>
<keyword evidence="1" id="KW-1133">Transmembrane helix</keyword>